<comment type="caution">
    <text evidence="2">The sequence shown here is derived from an EMBL/GenBank/DDBJ whole genome shotgun (WGS) entry which is preliminary data.</text>
</comment>
<evidence type="ECO:0000313" key="3">
    <source>
        <dbReference type="Proteomes" id="UP000190816"/>
    </source>
</evidence>
<name>A0AAJ3NBQ7_9FLAO</name>
<organism evidence="2 3">
    <name type="scientific">Elizabethkingia ursingii</name>
    <dbReference type="NCBI Taxonomy" id="1756150"/>
    <lineage>
        <taxon>Bacteria</taxon>
        <taxon>Pseudomonadati</taxon>
        <taxon>Bacteroidota</taxon>
        <taxon>Flavobacteriia</taxon>
        <taxon>Flavobacteriales</taxon>
        <taxon>Weeksellaceae</taxon>
        <taxon>Elizabethkingia</taxon>
    </lineage>
</organism>
<dbReference type="SUPFAM" id="SSF56601">
    <property type="entry name" value="beta-lactamase/transpeptidase-like"/>
    <property type="match status" value="1"/>
</dbReference>
<dbReference type="InterPro" id="IPR050789">
    <property type="entry name" value="Diverse_Enzym_Activities"/>
</dbReference>
<dbReference type="Pfam" id="PF00144">
    <property type="entry name" value="Beta-lactamase"/>
    <property type="match status" value="1"/>
</dbReference>
<dbReference type="PANTHER" id="PTHR43283:SF7">
    <property type="entry name" value="BETA-LACTAMASE-RELATED DOMAIN-CONTAINING PROTEIN"/>
    <property type="match status" value="1"/>
</dbReference>
<dbReference type="AlphaFoldDB" id="A0AAJ3NBQ7"/>
<dbReference type="InterPro" id="IPR012338">
    <property type="entry name" value="Beta-lactam/transpept-like"/>
</dbReference>
<evidence type="ECO:0000313" key="2">
    <source>
        <dbReference type="EMBL" id="OPB74293.1"/>
    </source>
</evidence>
<dbReference type="Proteomes" id="UP000190816">
    <property type="component" value="Unassembled WGS sequence"/>
</dbReference>
<reference evidence="2 3" key="1">
    <citation type="submission" date="2016-06" db="EMBL/GenBank/DDBJ databases">
        <authorList>
            <person name="Nicholson A.C."/>
        </authorList>
    </citation>
    <scope>NUCLEOTIDE SEQUENCE [LARGE SCALE GENOMIC DNA]</scope>
    <source>
        <strain evidence="2 3">G4123</strain>
    </source>
</reference>
<protein>
    <recommendedName>
        <fullName evidence="1">Beta-lactamase-related domain-containing protein</fullName>
    </recommendedName>
</protein>
<dbReference type="InterPro" id="IPR001466">
    <property type="entry name" value="Beta-lactam-related"/>
</dbReference>
<sequence>MTNRLLTIFLIIIFPALEAQIAKAPGKLLLNQMSNAINQNEYNGINSVIIARGSKIVYENYFNGYTKDSLHDSRSSFKSVTSLLVGIAIDKGFIKSVNQKIYEFFPNNPVLRTDPLKSKITIKDLLEMRSGIDCEEFNETKVCEDDMSLSQDWLKFSLELPMKVKPGELWSYSSINTMICSGIIANATGMSVPEFAKKYLFDPLGMINYKWTIDPSGNAMTAGSFYILPKDMLKIGQLIKNNGRWKNKQIISANWINASTKCDIIIPEFSFMKSSRSKIGIPQPAYYGFYWYKELLKTNDFAENLLFASGNGGQYIFIIRDLNLTVVFTQSNYGSYKAKQAFEIMAKYILPMVRAGKF</sequence>
<accession>A0AAJ3NBQ7</accession>
<dbReference type="PANTHER" id="PTHR43283">
    <property type="entry name" value="BETA-LACTAMASE-RELATED"/>
    <property type="match status" value="1"/>
</dbReference>
<proteinExistence type="predicted"/>
<evidence type="ECO:0000259" key="1">
    <source>
        <dbReference type="Pfam" id="PF00144"/>
    </source>
</evidence>
<gene>
    <name evidence="2" type="ORF">BAY32_08105</name>
</gene>
<dbReference type="RefSeq" id="WP_078403490.1">
    <property type="nucleotide sequence ID" value="NZ_CP016377.1"/>
</dbReference>
<dbReference type="EMBL" id="MAIC01000015">
    <property type="protein sequence ID" value="OPB74293.1"/>
    <property type="molecule type" value="Genomic_DNA"/>
</dbReference>
<feature type="domain" description="Beta-lactamase-related" evidence="1">
    <location>
        <begin position="47"/>
        <end position="334"/>
    </location>
</feature>
<dbReference type="Gene3D" id="3.40.710.10">
    <property type="entry name" value="DD-peptidase/beta-lactamase superfamily"/>
    <property type="match status" value="1"/>
</dbReference>
<dbReference type="KEGG" id="ego:BBD34_12085"/>